<dbReference type="SMART" id="SM00530">
    <property type="entry name" value="HTH_XRE"/>
    <property type="match status" value="1"/>
</dbReference>
<organism evidence="1 2">
    <name type="scientific">Aeromicrobium chenweiae</name>
    <dbReference type="NCBI Taxonomy" id="2079793"/>
    <lineage>
        <taxon>Bacteria</taxon>
        <taxon>Bacillati</taxon>
        <taxon>Actinomycetota</taxon>
        <taxon>Actinomycetes</taxon>
        <taxon>Propionibacteriales</taxon>
        <taxon>Nocardioidaceae</taxon>
        <taxon>Aeromicrobium</taxon>
    </lineage>
</organism>
<dbReference type="GO" id="GO:0003677">
    <property type="term" value="F:DNA binding"/>
    <property type="evidence" value="ECO:0007669"/>
    <property type="project" value="InterPro"/>
</dbReference>
<dbReference type="InterPro" id="IPR001387">
    <property type="entry name" value="Cro/C1-type_HTH"/>
</dbReference>
<accession>A0A2S0WLS3</accession>
<dbReference type="Proteomes" id="UP000244384">
    <property type="component" value="Chromosome"/>
</dbReference>
<dbReference type="InterPro" id="IPR041413">
    <property type="entry name" value="MLTR_LBD"/>
</dbReference>
<dbReference type="RefSeq" id="WP_108577920.1">
    <property type="nucleotide sequence ID" value="NZ_CP026952.1"/>
</dbReference>
<dbReference type="Gene3D" id="3.30.450.180">
    <property type="match status" value="1"/>
</dbReference>
<keyword evidence="2" id="KW-1185">Reference proteome</keyword>
<proteinExistence type="predicted"/>
<accession>A0A5F2EPH1</accession>
<dbReference type="AlphaFoldDB" id="A0A2S0WLS3"/>
<dbReference type="PANTHER" id="PTHR35010">
    <property type="entry name" value="BLL4672 PROTEIN-RELATED"/>
    <property type="match status" value="1"/>
</dbReference>
<dbReference type="InterPro" id="IPR010982">
    <property type="entry name" value="Lambda_DNA-bd_dom_sf"/>
</dbReference>
<dbReference type="Pfam" id="PF17765">
    <property type="entry name" value="MLTR_LBD"/>
    <property type="match status" value="1"/>
</dbReference>
<name>A0A2S0WLS3_9ACTN</name>
<evidence type="ECO:0000313" key="1">
    <source>
        <dbReference type="EMBL" id="AWB92275.1"/>
    </source>
</evidence>
<evidence type="ECO:0000313" key="2">
    <source>
        <dbReference type="Proteomes" id="UP000244384"/>
    </source>
</evidence>
<sequence length="273" mass="29934">MTTATLGAFLKACRDRTQVADVGISSYGQRRVPGLRREEVSMVAGVSVDYYTRLEQGRERHPSPSVLDALARVFGWSDDERAHAFRLAGTAIPPRVSRSCDVVDPELLQLLDDWPMNPAIVVNRTLDVLACNAIARVLLIGLEPSENLVERIFLDIGTRSLYPDWRDVAEATVATLRMAEGFAPQDARLLELVGDLRAASPEFTAMWSGGRVRGKTGEAKRFRHPQVGIVELTYQTFDVRSAPSQQLIVYRAAADTPSAESLKLLGSLAASLA</sequence>
<protein>
    <submittedName>
        <fullName evidence="1">Transcriptional regulator</fullName>
    </submittedName>
</protein>
<dbReference type="Gene3D" id="1.10.260.40">
    <property type="entry name" value="lambda repressor-like DNA-binding domains"/>
    <property type="match status" value="1"/>
</dbReference>
<dbReference type="SUPFAM" id="SSF47413">
    <property type="entry name" value="lambda repressor-like DNA-binding domains"/>
    <property type="match status" value="1"/>
</dbReference>
<reference evidence="2" key="1">
    <citation type="submission" date="2018-01" db="EMBL/GenBank/DDBJ databases">
        <authorList>
            <person name="Li J."/>
        </authorList>
    </citation>
    <scope>NUCLEOTIDE SEQUENCE [LARGE SCALE GENOMIC DNA]</scope>
    <source>
        <strain evidence="2">592</strain>
    </source>
</reference>
<dbReference type="OrthoDB" id="3212310at2"/>
<dbReference type="Pfam" id="PF13560">
    <property type="entry name" value="HTH_31"/>
    <property type="match status" value="1"/>
</dbReference>
<dbReference type="KEGG" id="aez:C3E78_08720"/>
<dbReference type="PROSITE" id="PS50943">
    <property type="entry name" value="HTH_CROC1"/>
    <property type="match status" value="1"/>
</dbReference>
<dbReference type="CDD" id="cd00093">
    <property type="entry name" value="HTH_XRE"/>
    <property type="match status" value="1"/>
</dbReference>
<gene>
    <name evidence="1" type="ORF">C3E78_08720</name>
</gene>
<dbReference type="PANTHER" id="PTHR35010:SF2">
    <property type="entry name" value="BLL4672 PROTEIN"/>
    <property type="match status" value="1"/>
</dbReference>
<dbReference type="EMBL" id="CP026952">
    <property type="protein sequence ID" value="AWB92275.1"/>
    <property type="molecule type" value="Genomic_DNA"/>
</dbReference>